<sequence>MELTGQVAVVRGEEELWARTAHLFATATDVACAANDLNTWARSRHPPTPPRVVGMRVRKIYRPSVLLDPNSARHVTEVNALGADVRITPDELNETIILDRRLAILAGETSGGVRNYSVIPLPDVVAGVMSLFEAAWRGATELAVYDAQTAELRELAPRVLELLGTGCKDETAARSLGLGVRTYRRRVAELMAALGAGSRFQAGVRARELGLV</sequence>
<keyword evidence="3" id="KW-1185">Reference proteome</keyword>
<reference evidence="2 3" key="1">
    <citation type="submission" date="2021-02" db="EMBL/GenBank/DDBJ databases">
        <title>Actinophytocola xerophila sp. nov., isolated from soil of cotton cropping field.</title>
        <authorList>
            <person name="Huang R."/>
            <person name="Chen X."/>
            <person name="Ge X."/>
            <person name="Liu W."/>
        </authorList>
    </citation>
    <scope>NUCLEOTIDE SEQUENCE [LARGE SCALE GENOMIC DNA]</scope>
    <source>
        <strain evidence="2 3">S1-96</strain>
    </source>
</reference>
<dbReference type="Proteomes" id="UP001156441">
    <property type="component" value="Unassembled WGS sequence"/>
</dbReference>
<dbReference type="Gene3D" id="1.10.10.10">
    <property type="entry name" value="Winged helix-like DNA-binding domain superfamily/Winged helix DNA-binding domain"/>
    <property type="match status" value="1"/>
</dbReference>
<dbReference type="InterPro" id="IPR000792">
    <property type="entry name" value="Tscrpt_reg_LuxR_C"/>
</dbReference>
<dbReference type="SMART" id="SM00421">
    <property type="entry name" value="HTH_LUXR"/>
    <property type="match status" value="1"/>
</dbReference>
<dbReference type="RefSeq" id="WP_260193368.1">
    <property type="nucleotide sequence ID" value="NZ_JAFFZE010000016.1"/>
</dbReference>
<organism evidence="2 3">
    <name type="scientific">Actinophytocola gossypii</name>
    <dbReference type="NCBI Taxonomy" id="2812003"/>
    <lineage>
        <taxon>Bacteria</taxon>
        <taxon>Bacillati</taxon>
        <taxon>Actinomycetota</taxon>
        <taxon>Actinomycetes</taxon>
        <taxon>Pseudonocardiales</taxon>
        <taxon>Pseudonocardiaceae</taxon>
    </lineage>
</organism>
<dbReference type="InterPro" id="IPR016032">
    <property type="entry name" value="Sig_transdc_resp-reg_C-effctor"/>
</dbReference>
<protein>
    <submittedName>
        <fullName evidence="2">Response regulator transcription factor</fullName>
    </submittedName>
</protein>
<evidence type="ECO:0000313" key="3">
    <source>
        <dbReference type="Proteomes" id="UP001156441"/>
    </source>
</evidence>
<comment type="caution">
    <text evidence="2">The sequence shown here is derived from an EMBL/GenBank/DDBJ whole genome shotgun (WGS) entry which is preliminary data.</text>
</comment>
<proteinExistence type="predicted"/>
<dbReference type="SUPFAM" id="SSF46894">
    <property type="entry name" value="C-terminal effector domain of the bipartite response regulators"/>
    <property type="match status" value="1"/>
</dbReference>
<gene>
    <name evidence="2" type="ORF">JT362_21435</name>
</gene>
<evidence type="ECO:0000313" key="2">
    <source>
        <dbReference type="EMBL" id="MCT2585686.1"/>
    </source>
</evidence>
<accession>A0ABT2JD90</accession>
<feature type="domain" description="HTH luxR-type" evidence="1">
    <location>
        <begin position="152"/>
        <end position="206"/>
    </location>
</feature>
<name>A0ABT2JD90_9PSEU</name>
<dbReference type="EMBL" id="JAFFZE010000016">
    <property type="protein sequence ID" value="MCT2585686.1"/>
    <property type="molecule type" value="Genomic_DNA"/>
</dbReference>
<evidence type="ECO:0000259" key="1">
    <source>
        <dbReference type="SMART" id="SM00421"/>
    </source>
</evidence>
<dbReference type="InterPro" id="IPR036388">
    <property type="entry name" value="WH-like_DNA-bd_sf"/>
</dbReference>